<feature type="transmembrane region" description="Helical" evidence="11">
    <location>
        <begin position="99"/>
        <end position="115"/>
    </location>
</feature>
<keyword evidence="8 11" id="KW-1133">Transmembrane helix</keyword>
<evidence type="ECO:0000256" key="2">
    <source>
        <dbReference type="ARBA" id="ARBA00010120"/>
    </source>
</evidence>
<evidence type="ECO:0000256" key="10">
    <source>
        <dbReference type="ARBA" id="ARBA00023170"/>
    </source>
</evidence>
<dbReference type="GO" id="GO:0015031">
    <property type="term" value="P:protein transport"/>
    <property type="evidence" value="ECO:0007669"/>
    <property type="project" value="UniProtKB-KW"/>
</dbReference>
<dbReference type="GO" id="GO:0005789">
    <property type="term" value="C:endoplasmic reticulum membrane"/>
    <property type="evidence" value="ECO:0007669"/>
    <property type="project" value="UniProtKB-SubCell"/>
</dbReference>
<comment type="caution">
    <text evidence="11">Lacks conserved residue(s) required for the propagation of feature annotation.</text>
</comment>
<evidence type="ECO:0000313" key="12">
    <source>
        <dbReference type="EMBL" id="KAJ7725622.1"/>
    </source>
</evidence>
<comment type="similarity">
    <text evidence="2 11">Belongs to the ERD2 family.</text>
</comment>
<organism evidence="12 13">
    <name type="scientific">Mycena maculata</name>
    <dbReference type="NCBI Taxonomy" id="230809"/>
    <lineage>
        <taxon>Eukaryota</taxon>
        <taxon>Fungi</taxon>
        <taxon>Dikarya</taxon>
        <taxon>Basidiomycota</taxon>
        <taxon>Agaricomycotina</taxon>
        <taxon>Agaricomycetes</taxon>
        <taxon>Agaricomycetidae</taxon>
        <taxon>Agaricales</taxon>
        <taxon>Marasmiineae</taxon>
        <taxon>Mycenaceae</taxon>
        <taxon>Mycena</taxon>
    </lineage>
</organism>
<evidence type="ECO:0000256" key="11">
    <source>
        <dbReference type="RuleBase" id="RU000634"/>
    </source>
</evidence>
<evidence type="ECO:0000256" key="9">
    <source>
        <dbReference type="ARBA" id="ARBA00023136"/>
    </source>
</evidence>
<gene>
    <name evidence="12" type="ORF">DFH07DRAFT_250528</name>
</gene>
<keyword evidence="13" id="KW-1185">Reference proteome</keyword>
<feature type="transmembrane region" description="Helical" evidence="11">
    <location>
        <begin position="181"/>
        <end position="201"/>
    </location>
</feature>
<dbReference type="Proteomes" id="UP001215280">
    <property type="component" value="Unassembled WGS sequence"/>
</dbReference>
<evidence type="ECO:0000256" key="3">
    <source>
        <dbReference type="ARBA" id="ARBA00022448"/>
    </source>
</evidence>
<dbReference type="PRINTS" id="PR00660">
    <property type="entry name" value="ERLUMENR"/>
</dbReference>
<dbReference type="PANTHER" id="PTHR10585">
    <property type="entry name" value="ER LUMEN PROTEIN RETAINING RECEPTOR"/>
    <property type="match status" value="1"/>
</dbReference>
<keyword evidence="4 11" id="KW-0812">Transmembrane</keyword>
<sequence>MTLNIFRLLGDLSHLASILILVHKMQTTRSCRGISFKTQALYAGVFVARYLDLTFRWVSLYNFIMKLFFIASSCYILYIMRYRFRPTHDPSIDTFRIEYLLGPCVVLSLIFNYHFNFTEILWSFSIFLESVAILPQLFMLQRTGEAETITTHYLAALGAYRALYIPNWIYRYFSDNVVDPIAVTAGIVQTGLYIDFFYVYFTKVLQGQKFELPA</sequence>
<dbReference type="PROSITE" id="PS00952">
    <property type="entry name" value="ER_LUMEN_RECEPTOR_2"/>
    <property type="match status" value="1"/>
</dbReference>
<feature type="transmembrane region" description="Helical" evidence="11">
    <location>
        <begin position="121"/>
        <end position="140"/>
    </location>
</feature>
<keyword evidence="7 11" id="KW-0653">Protein transport</keyword>
<reference evidence="12" key="1">
    <citation type="submission" date="2023-03" db="EMBL/GenBank/DDBJ databases">
        <title>Massive genome expansion in bonnet fungi (Mycena s.s.) driven by repeated elements and novel gene families across ecological guilds.</title>
        <authorList>
            <consortium name="Lawrence Berkeley National Laboratory"/>
            <person name="Harder C.B."/>
            <person name="Miyauchi S."/>
            <person name="Viragh M."/>
            <person name="Kuo A."/>
            <person name="Thoen E."/>
            <person name="Andreopoulos B."/>
            <person name="Lu D."/>
            <person name="Skrede I."/>
            <person name="Drula E."/>
            <person name="Henrissat B."/>
            <person name="Morin E."/>
            <person name="Kohler A."/>
            <person name="Barry K."/>
            <person name="LaButti K."/>
            <person name="Morin E."/>
            <person name="Salamov A."/>
            <person name="Lipzen A."/>
            <person name="Mereny Z."/>
            <person name="Hegedus B."/>
            <person name="Baldrian P."/>
            <person name="Stursova M."/>
            <person name="Weitz H."/>
            <person name="Taylor A."/>
            <person name="Grigoriev I.V."/>
            <person name="Nagy L.G."/>
            <person name="Martin F."/>
            <person name="Kauserud H."/>
        </authorList>
    </citation>
    <scope>NUCLEOTIDE SEQUENCE</scope>
    <source>
        <strain evidence="12">CBHHK188m</strain>
    </source>
</reference>
<accession>A0AAD7HR82</accession>
<dbReference type="GO" id="GO:0006621">
    <property type="term" value="P:protein retention in ER lumen"/>
    <property type="evidence" value="ECO:0007669"/>
    <property type="project" value="InterPro"/>
</dbReference>
<evidence type="ECO:0000256" key="8">
    <source>
        <dbReference type="ARBA" id="ARBA00022989"/>
    </source>
</evidence>
<protein>
    <recommendedName>
        <fullName evidence="11">ER lumen protein-retaining receptor</fullName>
    </recommendedName>
</protein>
<evidence type="ECO:0000256" key="4">
    <source>
        <dbReference type="ARBA" id="ARBA00022692"/>
    </source>
</evidence>
<comment type="subcellular location">
    <subcellularLocation>
        <location evidence="1 11">Endoplasmic reticulum membrane</location>
        <topology evidence="1 11">Multi-pass membrane protein</topology>
    </subcellularLocation>
</comment>
<dbReference type="EMBL" id="JARJLG010000226">
    <property type="protein sequence ID" value="KAJ7725622.1"/>
    <property type="molecule type" value="Genomic_DNA"/>
</dbReference>
<evidence type="ECO:0000313" key="13">
    <source>
        <dbReference type="Proteomes" id="UP001215280"/>
    </source>
</evidence>
<keyword evidence="10 11" id="KW-0675">Receptor</keyword>
<keyword evidence="6" id="KW-0931">ER-Golgi transport</keyword>
<dbReference type="InterPro" id="IPR000133">
    <property type="entry name" value="ER_ret_rcpt"/>
</dbReference>
<keyword evidence="5 11" id="KW-0256">Endoplasmic reticulum</keyword>
<dbReference type="GO" id="GO:0046923">
    <property type="term" value="F:ER retention sequence binding"/>
    <property type="evidence" value="ECO:0007669"/>
    <property type="project" value="InterPro"/>
</dbReference>
<keyword evidence="9 11" id="KW-0472">Membrane</keyword>
<dbReference type="AlphaFoldDB" id="A0AAD7HR82"/>
<proteinExistence type="inferred from homology"/>
<dbReference type="GO" id="GO:0016192">
    <property type="term" value="P:vesicle-mediated transport"/>
    <property type="evidence" value="ECO:0007669"/>
    <property type="project" value="UniProtKB-KW"/>
</dbReference>
<evidence type="ECO:0000256" key="6">
    <source>
        <dbReference type="ARBA" id="ARBA00022892"/>
    </source>
</evidence>
<evidence type="ECO:0000256" key="5">
    <source>
        <dbReference type="ARBA" id="ARBA00022824"/>
    </source>
</evidence>
<keyword evidence="3 11" id="KW-0813">Transport</keyword>
<evidence type="ECO:0000256" key="1">
    <source>
        <dbReference type="ARBA" id="ARBA00004477"/>
    </source>
</evidence>
<evidence type="ECO:0000256" key="7">
    <source>
        <dbReference type="ARBA" id="ARBA00022927"/>
    </source>
</evidence>
<comment type="caution">
    <text evidence="12">The sequence shown here is derived from an EMBL/GenBank/DDBJ whole genome shotgun (WGS) entry which is preliminary data.</text>
</comment>
<name>A0AAD7HR82_9AGAR</name>
<dbReference type="Pfam" id="PF00810">
    <property type="entry name" value="ER_lumen_recept"/>
    <property type="match status" value="1"/>
</dbReference>
<feature type="transmembrane region" description="Helical" evidence="11">
    <location>
        <begin position="57"/>
        <end position="78"/>
    </location>
</feature>